<evidence type="ECO:0000313" key="10">
    <source>
        <dbReference type="Proteomes" id="UP000660262"/>
    </source>
</evidence>
<organism evidence="9 10">
    <name type="scientific">Pycnococcus provasolii</name>
    <dbReference type="NCBI Taxonomy" id="41880"/>
    <lineage>
        <taxon>Eukaryota</taxon>
        <taxon>Viridiplantae</taxon>
        <taxon>Chlorophyta</taxon>
        <taxon>Pseudoscourfieldiophyceae</taxon>
        <taxon>Pseudoscourfieldiales</taxon>
        <taxon>Pycnococcaceae</taxon>
        <taxon>Pycnococcus</taxon>
    </lineage>
</organism>
<dbReference type="Proteomes" id="UP000660262">
    <property type="component" value="Unassembled WGS sequence"/>
</dbReference>
<dbReference type="GO" id="GO:0005737">
    <property type="term" value="C:cytoplasm"/>
    <property type="evidence" value="ECO:0007669"/>
    <property type="project" value="UniProtKB-SubCell"/>
</dbReference>
<reference evidence="9" key="1">
    <citation type="submission" date="2020-10" db="EMBL/GenBank/DDBJ databases">
        <title>Unveiling of a novel bifunctional photoreceptor, Dualchrome1, isolated from a cosmopolitan green alga.</title>
        <authorList>
            <person name="Suzuki S."/>
            <person name="Kawachi M."/>
        </authorList>
    </citation>
    <scope>NUCLEOTIDE SEQUENCE</scope>
    <source>
        <strain evidence="9">NIES 2893</strain>
    </source>
</reference>
<keyword evidence="5" id="KW-0378">Hydrolase</keyword>
<proteinExistence type="inferred from homology"/>
<keyword evidence="3" id="KW-0963">Cytoplasm</keyword>
<evidence type="ECO:0000256" key="7">
    <source>
        <dbReference type="SAM" id="MobiDB-lite"/>
    </source>
</evidence>
<dbReference type="InterPro" id="IPR005151">
    <property type="entry name" value="Tail-specific_protease"/>
</dbReference>
<feature type="region of interest" description="Disordered" evidence="7">
    <location>
        <begin position="474"/>
        <end position="528"/>
    </location>
</feature>
<evidence type="ECO:0000256" key="6">
    <source>
        <dbReference type="ARBA" id="ARBA00022825"/>
    </source>
</evidence>
<dbReference type="PANTHER" id="PTHR43253:SF1">
    <property type="entry name" value="TRICORN PROTEASE HOMOLOG 2-RELATED"/>
    <property type="match status" value="1"/>
</dbReference>
<dbReference type="InterPro" id="IPR011047">
    <property type="entry name" value="Quinoprotein_ADH-like_sf"/>
</dbReference>
<evidence type="ECO:0000256" key="4">
    <source>
        <dbReference type="ARBA" id="ARBA00022670"/>
    </source>
</evidence>
<feature type="compositionally biased region" description="Acidic residues" evidence="7">
    <location>
        <begin position="478"/>
        <end position="496"/>
    </location>
</feature>
<evidence type="ECO:0000256" key="3">
    <source>
        <dbReference type="ARBA" id="ARBA00022490"/>
    </source>
</evidence>
<dbReference type="EMBL" id="BNJQ01000011">
    <property type="protein sequence ID" value="GHP05800.1"/>
    <property type="molecule type" value="Genomic_DNA"/>
</dbReference>
<keyword evidence="6" id="KW-0720">Serine protease</keyword>
<dbReference type="GO" id="GO:0006508">
    <property type="term" value="P:proteolysis"/>
    <property type="evidence" value="ECO:0007669"/>
    <property type="project" value="UniProtKB-KW"/>
</dbReference>
<dbReference type="SUPFAM" id="SSF52096">
    <property type="entry name" value="ClpP/crotonase"/>
    <property type="match status" value="1"/>
</dbReference>
<feature type="compositionally biased region" description="Acidic residues" evidence="7">
    <location>
        <begin position="903"/>
        <end position="912"/>
    </location>
</feature>
<dbReference type="InterPro" id="IPR012393">
    <property type="entry name" value="Tricorn_protease"/>
</dbReference>
<comment type="subcellular location">
    <subcellularLocation>
        <location evidence="1">Cytoplasm</location>
    </subcellularLocation>
</comment>
<feature type="compositionally biased region" description="Basic and acidic residues" evidence="7">
    <location>
        <begin position="506"/>
        <end position="516"/>
    </location>
</feature>
<protein>
    <recommendedName>
        <fullName evidence="8">Tail specific protease domain-containing protein</fullName>
    </recommendedName>
</protein>
<dbReference type="Gene3D" id="2.130.10.10">
    <property type="entry name" value="YVTN repeat-like/Quinoprotein amine dehydrogenase"/>
    <property type="match status" value="1"/>
</dbReference>
<accession>A0A830HJ02</accession>
<name>A0A830HJ02_9CHLO</name>
<dbReference type="Gene3D" id="3.30.750.44">
    <property type="match status" value="1"/>
</dbReference>
<dbReference type="PANTHER" id="PTHR43253">
    <property type="entry name" value="TRICORN PROTEASE HOMOLOG 2-RELATED"/>
    <property type="match status" value="1"/>
</dbReference>
<dbReference type="SUPFAM" id="SSF69304">
    <property type="entry name" value="Tricorn protease N-terminal domain"/>
    <property type="match status" value="1"/>
</dbReference>
<feature type="region of interest" description="Disordered" evidence="7">
    <location>
        <begin position="897"/>
        <end position="920"/>
    </location>
</feature>
<evidence type="ECO:0000256" key="5">
    <source>
        <dbReference type="ARBA" id="ARBA00022801"/>
    </source>
</evidence>
<dbReference type="Gene3D" id="2.120.10.60">
    <property type="entry name" value="Tricorn protease N-terminal domain"/>
    <property type="match status" value="1"/>
</dbReference>
<keyword evidence="10" id="KW-1185">Reference proteome</keyword>
<dbReference type="Pfam" id="PF03572">
    <property type="entry name" value="Peptidase_S41"/>
    <property type="match status" value="1"/>
</dbReference>
<feature type="region of interest" description="Disordered" evidence="7">
    <location>
        <begin position="1189"/>
        <end position="1234"/>
    </location>
</feature>
<comment type="caution">
    <text evidence="9">The sequence shown here is derived from an EMBL/GenBank/DDBJ whole genome shotgun (WGS) entry which is preliminary data.</text>
</comment>
<dbReference type="InterPro" id="IPR015943">
    <property type="entry name" value="WD40/YVTN_repeat-like_dom_sf"/>
</dbReference>
<evidence type="ECO:0000313" key="9">
    <source>
        <dbReference type="EMBL" id="GHP05800.1"/>
    </source>
</evidence>
<evidence type="ECO:0000256" key="1">
    <source>
        <dbReference type="ARBA" id="ARBA00004496"/>
    </source>
</evidence>
<dbReference type="Pfam" id="PF26550">
    <property type="entry name" value="Tricorn_2nd"/>
    <property type="match status" value="1"/>
</dbReference>
<evidence type="ECO:0000259" key="8">
    <source>
        <dbReference type="Pfam" id="PF03572"/>
    </source>
</evidence>
<dbReference type="InterPro" id="IPR029045">
    <property type="entry name" value="ClpP/crotonase-like_dom_sf"/>
</dbReference>
<sequence>MYLRDPAVVPGGGEGGLDVVFVAEGDLWGTSVGASPDAPPTAVRRLTDAPGVCTNPLVRPDGAHVVFSCTANGTTELRCVSIKGGACYRLTHLGRNARPVAWLPIVSQKSICGWMLIFSISDHTEIDGPTLHAVELDHDSCQPVPGKLRPVELNLGPASHLFVTPCPYEASLGDTSRDSMHFNIVIARHVDDAANGNWKGYAGGRSGELFLAEGSISRAALAENMTTMQWREWLGNLRYSKVALDPPCPISSPCVIGAGGLTSVLFVSPGTSRASWDAPCSRGQVRLLKLHGTPDDRAGTHEVVELASLDSKGDAAFWPRCLHASGMKESQRWRFVFTAGGELHHGMFSAGDVSCSQANSVHCANVDWVEWRRALSRHGPNIAAASDHLVDMSLDARGMSVVATFDDGSAYALGPFEGPAVSLAASSGDEEAPPSALCAAGVLAHLYDGDRVVLCTDATGEYDLEVHYLSLPLSSQEWDGEPDDSSDDDENSDDDGGGGGKKRKGGKDGKSHEKARAKPPTRHPNDILAQRRRRLHISPTMLGRPMYLACSPQAPLVAVANHRGELLLVDVDAPEVSKVSTHPQQCRCRVADVCRASPRDGIFDLVWSPCGTYLAYAKVIAYGSEVSAIFILDVRSGVCTRVTNPVLGDRSPSFDPGGKWLYFLGARDFRPMPNLLAGAEPSYAYGRMERPYVIPLSGSMNPLFPPLRPVHDDGDDDDDEEDDFETDSEDDDSDDDDDEDDDGEDFDPPDPITVNLDGICDRAMALPVTCGRYGRLVALENDKCMYTVHALHDSSSAVGTDGGVLEADEDDGDAALGALLKYDMYRRKVTVLFGSGVSDVSLSMDGLTMLVWRSGDADEDSASSPTGHDVAGGGACLHKTSWYSGEEGWSLLVLPAGKKDSETPDDDEDGDPDPSFPGRESGLIDLDGRIALDLEPVPHFRRALRDAWRRVRDDGAWHSWLGDGDALSRSMASLQVSSSSTDKSRTYPPWWDDVYTRYQALSVQCATDGDVNDVILEMLAEAGASHVTLTDEQGSDASDFRSSWSRRAFDQAAAPDLGVDMIWDAEHSGYRVISVARGDSWSLAGGGCLAHGTEVMVNSSGSDDPVMRSTKKLVALHSKGKDSARGSGGGVRVGDVLLAVNGMRLTARRSPEMVLMGWTDGASAGTSAGSAEILLEVLRSHSLPQLQAAREASKAAATSHASSQETTGSSSNSAKKKAKKAAAERKKQAAALARLSDPSEHSVFLRTPMPRASAVANARWRDVIDRRANLVASRTKGAVLYVPLHEDMEGGGFAELTRALHRPTVDGQGRVFDATFARALLVDVRGNVGGHVSASVLSALRAWRKPWGIEGVEATAVSTLPNRSCLAAAAAGLAGGGGGDKAPPTDLPPGVDAPSPDEGVIVLLMDANTGSDAEVLCASARRCGAANAVIGETPSYGGVLGYDAEPEVGVGLSLMVASVGCRLISKDVENRGVQPDVLLSPSDPGMYFQDDVVGDPVLIQAVDVTSKLLSAQTSIMSDAQLQAVTAICGDRLVPVGGQCSREREMEEEEEDSKWDFTVWRRLHEEQEM</sequence>
<feature type="domain" description="Tail specific protease" evidence="8">
    <location>
        <begin position="1317"/>
        <end position="1477"/>
    </location>
</feature>
<keyword evidence="4" id="KW-0645">Protease</keyword>
<dbReference type="SUPFAM" id="SSF50998">
    <property type="entry name" value="Quinoprotein alcohol dehydrogenase-like"/>
    <property type="match status" value="1"/>
</dbReference>
<comment type="similarity">
    <text evidence="2">Belongs to the peptidase S41B family.</text>
</comment>
<feature type="region of interest" description="Disordered" evidence="7">
    <location>
        <begin position="704"/>
        <end position="753"/>
    </location>
</feature>
<feature type="compositionally biased region" description="Low complexity" evidence="7">
    <location>
        <begin position="1189"/>
        <end position="1213"/>
    </location>
</feature>
<dbReference type="Gene3D" id="3.90.226.10">
    <property type="entry name" value="2-enoyl-CoA Hydratase, Chain A, domain 1"/>
    <property type="match status" value="1"/>
</dbReference>
<gene>
    <name evidence="9" type="ORF">PPROV_000454900</name>
</gene>
<dbReference type="OrthoDB" id="43744at2759"/>
<feature type="compositionally biased region" description="Acidic residues" evidence="7">
    <location>
        <begin position="713"/>
        <end position="748"/>
    </location>
</feature>
<evidence type="ECO:0000256" key="2">
    <source>
        <dbReference type="ARBA" id="ARBA00008524"/>
    </source>
</evidence>
<dbReference type="GO" id="GO:0008236">
    <property type="term" value="F:serine-type peptidase activity"/>
    <property type="evidence" value="ECO:0007669"/>
    <property type="project" value="UniProtKB-KW"/>
</dbReference>